<accession>A0A2T0BIW6</accession>
<dbReference type="Proteomes" id="UP000237798">
    <property type="component" value="Unassembled WGS sequence"/>
</dbReference>
<evidence type="ECO:0000313" key="1">
    <source>
        <dbReference type="EMBL" id="PRR83835.1"/>
    </source>
</evidence>
<organism evidence="1 2">
    <name type="scientific">Clostridium luticellarii</name>
    <dbReference type="NCBI Taxonomy" id="1691940"/>
    <lineage>
        <taxon>Bacteria</taxon>
        <taxon>Bacillati</taxon>
        <taxon>Bacillota</taxon>
        <taxon>Clostridia</taxon>
        <taxon>Eubacteriales</taxon>
        <taxon>Clostridiaceae</taxon>
        <taxon>Clostridium</taxon>
    </lineage>
</organism>
<gene>
    <name evidence="1" type="ORF">CLLU_25700</name>
</gene>
<dbReference type="RefSeq" id="WP_242977614.1">
    <property type="nucleotide sequence ID" value="NZ_PVXP01000043.1"/>
</dbReference>
<name>A0A2T0BIW6_9CLOT</name>
<dbReference type="AlphaFoldDB" id="A0A2T0BIW6"/>
<keyword evidence="2" id="KW-1185">Reference proteome</keyword>
<protein>
    <submittedName>
        <fullName evidence="1">Uncharacterized protein</fullName>
    </submittedName>
</protein>
<sequence>MIIAKDIDSSMDGQTVGYITERILDDAKINYRATGSVSTLYFAAIDGLAEKKAGKLSGWCYYVKKSGDNIFHKPNIGSGQWVWHAGDVVVWRYLSDGIHDGYESDWENK</sequence>
<evidence type="ECO:0000313" key="2">
    <source>
        <dbReference type="Proteomes" id="UP000237798"/>
    </source>
</evidence>
<reference evidence="1 2" key="1">
    <citation type="submission" date="2018-03" db="EMBL/GenBank/DDBJ databases">
        <title>Genome sequence of Clostridium luticellarii DSM 29923.</title>
        <authorList>
            <person name="Poehlein A."/>
            <person name="Daniel R."/>
        </authorList>
    </citation>
    <scope>NUCLEOTIDE SEQUENCE [LARGE SCALE GENOMIC DNA]</scope>
    <source>
        <strain evidence="1 2">DSM 29923</strain>
    </source>
</reference>
<proteinExistence type="predicted"/>
<dbReference type="EMBL" id="PVXP01000043">
    <property type="protein sequence ID" value="PRR83835.1"/>
    <property type="molecule type" value="Genomic_DNA"/>
</dbReference>
<comment type="caution">
    <text evidence="1">The sequence shown here is derived from an EMBL/GenBank/DDBJ whole genome shotgun (WGS) entry which is preliminary data.</text>
</comment>